<dbReference type="Proteomes" id="UP001151699">
    <property type="component" value="Chromosome A"/>
</dbReference>
<evidence type="ECO:0000313" key="1">
    <source>
        <dbReference type="EMBL" id="KAJ6646028.1"/>
    </source>
</evidence>
<name>A0A9Q0S6N4_9DIPT</name>
<organism evidence="1 2">
    <name type="scientific">Pseudolycoriella hygida</name>
    <dbReference type="NCBI Taxonomy" id="35572"/>
    <lineage>
        <taxon>Eukaryota</taxon>
        <taxon>Metazoa</taxon>
        <taxon>Ecdysozoa</taxon>
        <taxon>Arthropoda</taxon>
        <taxon>Hexapoda</taxon>
        <taxon>Insecta</taxon>
        <taxon>Pterygota</taxon>
        <taxon>Neoptera</taxon>
        <taxon>Endopterygota</taxon>
        <taxon>Diptera</taxon>
        <taxon>Nematocera</taxon>
        <taxon>Sciaroidea</taxon>
        <taxon>Sciaridae</taxon>
        <taxon>Pseudolycoriella</taxon>
    </lineage>
</organism>
<evidence type="ECO:0000313" key="2">
    <source>
        <dbReference type="Proteomes" id="UP001151699"/>
    </source>
</evidence>
<gene>
    <name evidence="1" type="ORF">Bhyg_01237</name>
</gene>
<reference evidence="1" key="1">
    <citation type="submission" date="2022-07" db="EMBL/GenBank/DDBJ databases">
        <authorList>
            <person name="Trinca V."/>
            <person name="Uliana J.V.C."/>
            <person name="Torres T.T."/>
            <person name="Ward R.J."/>
            <person name="Monesi N."/>
        </authorList>
    </citation>
    <scope>NUCLEOTIDE SEQUENCE</scope>
    <source>
        <strain evidence="1">HSMRA1968</strain>
        <tissue evidence="1">Whole embryos</tissue>
    </source>
</reference>
<dbReference type="EMBL" id="WJQU01000001">
    <property type="protein sequence ID" value="KAJ6646028.1"/>
    <property type="molecule type" value="Genomic_DNA"/>
</dbReference>
<proteinExistence type="predicted"/>
<sequence length="68" mass="7790">MDRKPVLGTVQLWQRSSFKIRHRTMTLVSHLRLVCTAIHKFGAFAEHFFLNKAGQSPLLVQRALCVAK</sequence>
<accession>A0A9Q0S6N4</accession>
<protein>
    <submittedName>
        <fullName evidence="1">Uncharacterized protein</fullName>
    </submittedName>
</protein>
<dbReference type="AlphaFoldDB" id="A0A9Q0S6N4"/>
<keyword evidence="2" id="KW-1185">Reference proteome</keyword>
<comment type="caution">
    <text evidence="1">The sequence shown here is derived from an EMBL/GenBank/DDBJ whole genome shotgun (WGS) entry which is preliminary data.</text>
</comment>